<proteinExistence type="predicted"/>
<protein>
    <submittedName>
        <fullName evidence="3">CARD domain-containing protein</fullName>
    </submittedName>
</protein>
<keyword evidence="1" id="KW-0732">Signal</keyword>
<dbReference type="AlphaFoldDB" id="A0A1I7TPC7"/>
<organism evidence="2 3">
    <name type="scientific">Caenorhabditis tropicalis</name>
    <dbReference type="NCBI Taxonomy" id="1561998"/>
    <lineage>
        <taxon>Eukaryota</taxon>
        <taxon>Metazoa</taxon>
        <taxon>Ecdysozoa</taxon>
        <taxon>Nematoda</taxon>
        <taxon>Chromadorea</taxon>
        <taxon>Rhabditida</taxon>
        <taxon>Rhabditina</taxon>
        <taxon>Rhabditomorpha</taxon>
        <taxon>Rhabditoidea</taxon>
        <taxon>Rhabditidae</taxon>
        <taxon>Peloderinae</taxon>
        <taxon>Caenorhabditis</taxon>
    </lineage>
</organism>
<sequence>MIPNLSLESIIIIQLLAAGVAQRRLDFCTFGDHETAERCRRFIDLLKQKKQTIGDIYRMLRQVQTPSAGRVDELFVFDEIEKLLNEKKD</sequence>
<evidence type="ECO:0000313" key="3">
    <source>
        <dbReference type="WBParaSite" id="Csp11.Scaffold629.g10443.t1"/>
    </source>
</evidence>
<feature type="signal peptide" evidence="1">
    <location>
        <begin position="1"/>
        <end position="21"/>
    </location>
</feature>
<dbReference type="Proteomes" id="UP000095282">
    <property type="component" value="Unplaced"/>
</dbReference>
<dbReference type="WBParaSite" id="Csp11.Scaffold629.g10443.t1">
    <property type="protein sequence ID" value="Csp11.Scaffold629.g10443.t1"/>
    <property type="gene ID" value="Csp11.Scaffold629.g10443"/>
</dbReference>
<name>A0A1I7TPC7_9PELO</name>
<keyword evidence="2" id="KW-1185">Reference proteome</keyword>
<feature type="chain" id="PRO_5009307787" evidence="1">
    <location>
        <begin position="22"/>
        <end position="89"/>
    </location>
</feature>
<evidence type="ECO:0000256" key="1">
    <source>
        <dbReference type="SAM" id="SignalP"/>
    </source>
</evidence>
<dbReference type="STRING" id="1561998.A0A1I7TPC7"/>
<reference evidence="3" key="1">
    <citation type="submission" date="2016-11" db="UniProtKB">
        <authorList>
            <consortium name="WormBaseParasite"/>
        </authorList>
    </citation>
    <scope>IDENTIFICATION</scope>
</reference>
<evidence type="ECO:0000313" key="2">
    <source>
        <dbReference type="Proteomes" id="UP000095282"/>
    </source>
</evidence>
<accession>A0A1I7TPC7</accession>